<dbReference type="PANTHER" id="PTHR40588:SF1">
    <property type="entry name" value="MRNA INTERFERASE TOXIN YAFQ"/>
    <property type="match status" value="1"/>
</dbReference>
<dbReference type="EC" id="3.1.-.-" evidence="3"/>
<comment type="similarity">
    <text evidence="2">Belongs to the RelE toxin family. YafQ subfamily.</text>
</comment>
<name>A0A377RM50_HELPX</name>
<reference evidence="3 4" key="1">
    <citation type="submission" date="2018-06" db="EMBL/GenBank/DDBJ databases">
        <authorList>
            <consortium name="Pathogen Informatics"/>
            <person name="Doyle S."/>
        </authorList>
    </citation>
    <scope>NUCLEOTIDE SEQUENCE [LARGE SCALE GENOMIC DNA]</scope>
    <source>
        <strain evidence="3 4">NCTC13094</strain>
    </source>
</reference>
<keyword evidence="1" id="KW-1277">Toxin-antitoxin system</keyword>
<dbReference type="EMBL" id="UGJP01000001">
    <property type="protein sequence ID" value="STR19262.1"/>
    <property type="molecule type" value="Genomic_DNA"/>
</dbReference>
<protein>
    <submittedName>
        <fullName evidence="3">Addiction module toxin RelE</fullName>
        <ecNumber evidence="3">3.1.-.-</ecNumber>
    </submittedName>
</protein>
<dbReference type="GO" id="GO:0006415">
    <property type="term" value="P:translational termination"/>
    <property type="evidence" value="ECO:0007669"/>
    <property type="project" value="TreeGrafter"/>
</dbReference>
<evidence type="ECO:0000313" key="4">
    <source>
        <dbReference type="Proteomes" id="UP000254195"/>
    </source>
</evidence>
<sequence length="115" mass="13446">MKEKGLWVLKLNLKKSFQKDFNKLLLSGFDDSVLKEVILTLRKKEPLDPRFQDHALKGKWKPFRECHIKSDILLVYLVKDDELILLRLGSHSELFYKLPITLKKNTTIAVNSNPL</sequence>
<dbReference type="NCBIfam" id="TIGR00053">
    <property type="entry name" value="YafQ family addiction module toxin"/>
    <property type="match status" value="1"/>
</dbReference>
<dbReference type="GO" id="GO:0016787">
    <property type="term" value="F:hydrolase activity"/>
    <property type="evidence" value="ECO:0007669"/>
    <property type="project" value="UniProtKB-KW"/>
</dbReference>
<proteinExistence type="inferred from homology"/>
<dbReference type="GO" id="GO:0006402">
    <property type="term" value="P:mRNA catabolic process"/>
    <property type="evidence" value="ECO:0007669"/>
    <property type="project" value="TreeGrafter"/>
</dbReference>
<dbReference type="Pfam" id="PF15738">
    <property type="entry name" value="YafQ_toxin"/>
    <property type="match status" value="1"/>
</dbReference>
<dbReference type="Proteomes" id="UP000254195">
    <property type="component" value="Unassembled WGS sequence"/>
</dbReference>
<dbReference type="InterPro" id="IPR035093">
    <property type="entry name" value="RelE/ParE_toxin_dom_sf"/>
</dbReference>
<dbReference type="InterPro" id="IPR004386">
    <property type="entry name" value="Toxin_YafQ-like"/>
</dbReference>
<dbReference type="Gene3D" id="3.30.2310.20">
    <property type="entry name" value="RelE-like"/>
    <property type="match status" value="1"/>
</dbReference>
<accession>A0A377RM50</accession>
<keyword evidence="3" id="KW-0378">Hydrolase</keyword>
<evidence type="ECO:0000256" key="1">
    <source>
        <dbReference type="ARBA" id="ARBA00022649"/>
    </source>
</evidence>
<dbReference type="FunFam" id="3.30.2310.20:FF:000003">
    <property type="entry name" value="Type II toxin-antitoxin system YafQ family toxin"/>
    <property type="match status" value="1"/>
</dbReference>
<dbReference type="SUPFAM" id="SSF143011">
    <property type="entry name" value="RelE-like"/>
    <property type="match status" value="1"/>
</dbReference>
<dbReference type="PANTHER" id="PTHR40588">
    <property type="entry name" value="MRNA INTERFERASE TOXIN YAFQ"/>
    <property type="match status" value="1"/>
</dbReference>
<gene>
    <name evidence="3" type="primary">yafQ_1</name>
    <name evidence="3" type="ORF">NCTC13094_00347</name>
</gene>
<dbReference type="AlphaFoldDB" id="A0A377RM50"/>
<organism evidence="3 4">
    <name type="scientific">Helicobacter pylori</name>
    <name type="common">Campylobacter pylori</name>
    <dbReference type="NCBI Taxonomy" id="210"/>
    <lineage>
        <taxon>Bacteria</taxon>
        <taxon>Pseudomonadati</taxon>
        <taxon>Campylobacterota</taxon>
        <taxon>Epsilonproteobacteria</taxon>
        <taxon>Campylobacterales</taxon>
        <taxon>Helicobacteraceae</taxon>
        <taxon>Helicobacter</taxon>
    </lineage>
</organism>
<evidence type="ECO:0000256" key="2">
    <source>
        <dbReference type="ARBA" id="ARBA00061366"/>
    </source>
</evidence>
<dbReference type="GO" id="GO:0004521">
    <property type="term" value="F:RNA endonuclease activity"/>
    <property type="evidence" value="ECO:0007669"/>
    <property type="project" value="TreeGrafter"/>
</dbReference>
<evidence type="ECO:0000313" key="3">
    <source>
        <dbReference type="EMBL" id="STR19262.1"/>
    </source>
</evidence>
<dbReference type="InterPro" id="IPR007712">
    <property type="entry name" value="RelE/ParE_toxin"/>
</dbReference>
<dbReference type="NCBIfam" id="TIGR02385">
    <property type="entry name" value="RelE_StbE"/>
    <property type="match status" value="1"/>
</dbReference>